<comment type="caution">
    <text evidence="1">The sequence shown here is derived from an EMBL/GenBank/DDBJ whole genome shotgun (WGS) entry which is preliminary data.</text>
</comment>
<protein>
    <submittedName>
        <fullName evidence="1">Uncharacterized protein</fullName>
    </submittedName>
</protein>
<evidence type="ECO:0000313" key="1">
    <source>
        <dbReference type="EMBL" id="KAI8556036.1"/>
    </source>
</evidence>
<keyword evidence="2" id="KW-1185">Reference proteome</keyword>
<gene>
    <name evidence="1" type="ORF">RHMOL_Rhmol05G0221700</name>
</gene>
<evidence type="ECO:0000313" key="2">
    <source>
        <dbReference type="Proteomes" id="UP001062846"/>
    </source>
</evidence>
<dbReference type="EMBL" id="CM046392">
    <property type="protein sequence ID" value="KAI8556036.1"/>
    <property type="molecule type" value="Genomic_DNA"/>
</dbReference>
<reference evidence="1" key="1">
    <citation type="submission" date="2022-02" db="EMBL/GenBank/DDBJ databases">
        <title>Plant Genome Project.</title>
        <authorList>
            <person name="Zhang R.-G."/>
        </authorList>
    </citation>
    <scope>NUCLEOTIDE SEQUENCE</scope>
    <source>
        <strain evidence="1">AT1</strain>
    </source>
</reference>
<proteinExistence type="predicted"/>
<name>A0ACC0NSS2_RHOML</name>
<sequence>MLSFSFCYTDQPRTTLYQLGIHLDDCECCQHLYPPPWIPATPCDFDPNLECLASRIMMAKPFYVSQDHGR</sequence>
<accession>A0ACC0NSS2</accession>
<dbReference type="Proteomes" id="UP001062846">
    <property type="component" value="Chromosome 5"/>
</dbReference>
<organism evidence="1 2">
    <name type="scientific">Rhododendron molle</name>
    <name type="common">Chinese azalea</name>
    <name type="synonym">Azalea mollis</name>
    <dbReference type="NCBI Taxonomy" id="49168"/>
    <lineage>
        <taxon>Eukaryota</taxon>
        <taxon>Viridiplantae</taxon>
        <taxon>Streptophyta</taxon>
        <taxon>Embryophyta</taxon>
        <taxon>Tracheophyta</taxon>
        <taxon>Spermatophyta</taxon>
        <taxon>Magnoliopsida</taxon>
        <taxon>eudicotyledons</taxon>
        <taxon>Gunneridae</taxon>
        <taxon>Pentapetalae</taxon>
        <taxon>asterids</taxon>
        <taxon>Ericales</taxon>
        <taxon>Ericaceae</taxon>
        <taxon>Ericoideae</taxon>
        <taxon>Rhodoreae</taxon>
        <taxon>Rhododendron</taxon>
    </lineage>
</organism>